<protein>
    <submittedName>
        <fullName evidence="2">Uncharacterized protein</fullName>
    </submittedName>
</protein>
<dbReference type="EMBL" id="JACKZP010000163">
    <property type="protein sequence ID" value="MBC1305134.1"/>
    <property type="molecule type" value="Genomic_DNA"/>
</dbReference>
<accession>A0ABR6SFD7</accession>
<evidence type="ECO:0000313" key="2">
    <source>
        <dbReference type="EMBL" id="MBC1305134.1"/>
    </source>
</evidence>
<reference evidence="2 3" key="1">
    <citation type="submission" date="2019-11" db="EMBL/GenBank/DDBJ databases">
        <title>Comparison of genomes from free-living endosymbiotic cyanobacteria isolated from Azolla.</title>
        <authorList>
            <person name="Thiel T."/>
            <person name="Pratte B."/>
        </authorList>
    </citation>
    <scope>NUCLEOTIDE SEQUENCE [LARGE SCALE GENOMIC DNA]</scope>
    <source>
        <strain evidence="2 3">N2B</strain>
    </source>
</reference>
<feature type="non-terminal residue" evidence="2">
    <location>
        <position position="1"/>
    </location>
</feature>
<organism evidence="2 3">
    <name type="scientific">Trichormus variabilis N2B</name>
    <dbReference type="NCBI Taxonomy" id="2681315"/>
    <lineage>
        <taxon>Bacteria</taxon>
        <taxon>Bacillati</taxon>
        <taxon>Cyanobacteriota</taxon>
        <taxon>Cyanophyceae</taxon>
        <taxon>Nostocales</taxon>
        <taxon>Nostocaceae</taxon>
        <taxon>Trichormus</taxon>
    </lineage>
</organism>
<keyword evidence="3" id="KW-1185">Reference proteome</keyword>
<evidence type="ECO:0000313" key="3">
    <source>
        <dbReference type="Proteomes" id="UP000570851"/>
    </source>
</evidence>
<evidence type="ECO:0000256" key="1">
    <source>
        <dbReference type="SAM" id="Phobius"/>
    </source>
</evidence>
<dbReference type="Proteomes" id="UP000570851">
    <property type="component" value="Unassembled WGS sequence"/>
</dbReference>
<feature type="transmembrane region" description="Helical" evidence="1">
    <location>
        <begin position="63"/>
        <end position="84"/>
    </location>
</feature>
<comment type="caution">
    <text evidence="2">The sequence shown here is derived from an EMBL/GenBank/DDBJ whole genome shotgun (WGS) entry which is preliminary data.</text>
</comment>
<feature type="transmembrane region" description="Helical" evidence="1">
    <location>
        <begin position="105"/>
        <end position="138"/>
    </location>
</feature>
<sequence length="274" mass="31995">INYNYYAVKIAKKLTLSMYFSFSKWLKENFSLVATSLGFTLDSITLIALINSKTPPSIPFIDYPLGVTAQITIFAITAITYLGFLQEYWHQLRQKYVLETERYTFLGFIVFDMFLFFKYPFLLIPIIILVGFLCIIIPQLISFQYLGIAIIIFCVILYLSFNLEKSIIKREWEEVIEYKVKELSLESRVSSRWINRINKELAQVGYVSDLNLSNMYGHSRSIARKALRSYYEESEGEHELVLVKEKVKLKKNGLGPIEVMVLAHRNLFESKPWL</sequence>
<name>A0ABR6SFD7_ANAVA</name>
<feature type="transmembrane region" description="Helical" evidence="1">
    <location>
        <begin position="30"/>
        <end position="51"/>
    </location>
</feature>
<proteinExistence type="predicted"/>
<keyword evidence="1" id="KW-0812">Transmembrane</keyword>
<keyword evidence="1" id="KW-1133">Transmembrane helix</keyword>
<dbReference type="RefSeq" id="WP_185479727.1">
    <property type="nucleotide sequence ID" value="NZ_JACKZP010000163.1"/>
</dbReference>
<gene>
    <name evidence="2" type="ORF">GNE12_24800</name>
</gene>
<keyword evidence="1" id="KW-0472">Membrane</keyword>
<feature type="transmembrane region" description="Helical" evidence="1">
    <location>
        <begin position="144"/>
        <end position="161"/>
    </location>
</feature>